<protein>
    <submittedName>
        <fullName evidence="3">Uncharacterized protein</fullName>
    </submittedName>
</protein>
<accession>A0A4T2BFV4</accession>
<dbReference type="Proteomes" id="UP000306192">
    <property type="component" value="Unassembled WGS sequence"/>
</dbReference>
<keyword evidence="2" id="KW-0812">Transmembrane</keyword>
<gene>
    <name evidence="3" type="ORF">D4765_18400</name>
</gene>
<feature type="transmembrane region" description="Helical" evidence="2">
    <location>
        <begin position="311"/>
        <end position="333"/>
    </location>
</feature>
<comment type="caution">
    <text evidence="3">The sequence shown here is derived from an EMBL/GenBank/DDBJ whole genome shotgun (WGS) entry which is preliminary data.</text>
</comment>
<keyword evidence="2" id="KW-1133">Transmembrane helix</keyword>
<feature type="transmembrane region" description="Helical" evidence="2">
    <location>
        <begin position="274"/>
        <end position="296"/>
    </location>
</feature>
<sequence length="410" mass="45160">MWIATQQIREQLSRIREQGNLEDIAPIETIGFYIDHLLSFRLLADNFVALFSRVMLDQVLVPLGAVVSSLTDRTNTGTVHPYMDNAASQAEDILVPMAPFPRPYGKGGQVTQMETLFENLLLRQRESVEQLNTEHQNLRGEVETFSVEVSNSKDSSLIALQQIEDAAKEIAETITGEKARIDAVVQDGIKAVAAMETENTDRYKAWRAEREAAFRNDFRELKASMEADLGDAHVALDELRRVNQQYENLAALGAGDLIASNFAVESKWGRLSGLVLYGVGFLFLIAAAIPLIFFLFENPNTPDGSPDWGRLIVRISIGVLAGSAATVVIRLGARLIANANASKRMELELRSFGPFLANVTDTDTVDGARLQLLDRAFGKSYVVVESGEKDDVIQVSTFAQIIDAVSKLAK</sequence>
<keyword evidence="2" id="KW-0472">Membrane</keyword>
<keyword evidence="4" id="KW-1185">Reference proteome</keyword>
<evidence type="ECO:0000313" key="3">
    <source>
        <dbReference type="EMBL" id="TIH28601.1"/>
    </source>
</evidence>
<evidence type="ECO:0000313" key="4">
    <source>
        <dbReference type="Proteomes" id="UP000306192"/>
    </source>
</evidence>
<proteinExistence type="predicted"/>
<evidence type="ECO:0000256" key="2">
    <source>
        <dbReference type="SAM" id="Phobius"/>
    </source>
</evidence>
<dbReference type="AlphaFoldDB" id="A0A4T2BFV4"/>
<feature type="coiled-coil region" evidence="1">
    <location>
        <begin position="121"/>
        <end position="148"/>
    </location>
</feature>
<evidence type="ECO:0000256" key="1">
    <source>
        <dbReference type="SAM" id="Coils"/>
    </source>
</evidence>
<keyword evidence="1" id="KW-0175">Coiled coil</keyword>
<name>A0A4T2BFV4_9MICO</name>
<reference evidence="3 4" key="1">
    <citation type="journal article" date="2019" name="Microorganisms">
        <title>Systematic Affiliation and Genome Analysis of Subtercola vilae DB165(T) with Particular Emphasis on Cold Adaptation of an Isolate from a High-Altitude Cold Volcano Lake.</title>
        <authorList>
            <person name="Villalobos A.S."/>
            <person name="Wiese J."/>
            <person name="Imhoff J.F."/>
            <person name="Dorador C."/>
            <person name="Keller A."/>
            <person name="Hentschel U."/>
        </authorList>
    </citation>
    <scope>NUCLEOTIDE SEQUENCE [LARGE SCALE GENOMIC DNA]</scope>
    <source>
        <strain evidence="3 4">DB165</strain>
    </source>
</reference>
<organism evidence="3 4">
    <name type="scientific">Subtercola vilae</name>
    <dbReference type="NCBI Taxonomy" id="2056433"/>
    <lineage>
        <taxon>Bacteria</taxon>
        <taxon>Bacillati</taxon>
        <taxon>Actinomycetota</taxon>
        <taxon>Actinomycetes</taxon>
        <taxon>Micrococcales</taxon>
        <taxon>Microbacteriaceae</taxon>
        <taxon>Subtercola</taxon>
    </lineage>
</organism>
<dbReference type="EMBL" id="QYRT01000069">
    <property type="protein sequence ID" value="TIH28601.1"/>
    <property type="molecule type" value="Genomic_DNA"/>
</dbReference>